<protein>
    <submittedName>
        <fullName evidence="2">Uncharacterized protein</fullName>
    </submittedName>
</protein>
<dbReference type="EMBL" id="DVIT01000007">
    <property type="protein sequence ID" value="HIS46292.1"/>
    <property type="molecule type" value="Genomic_DNA"/>
</dbReference>
<organism evidence="2 3">
    <name type="scientific">Candidatus Scybalocola faecigallinarum</name>
    <dbReference type="NCBI Taxonomy" id="2840941"/>
    <lineage>
        <taxon>Bacteria</taxon>
        <taxon>Bacillati</taxon>
        <taxon>Bacillota</taxon>
        <taxon>Clostridia</taxon>
        <taxon>Lachnospirales</taxon>
        <taxon>Lachnospiraceae</taxon>
        <taxon>Lachnospiraceae incertae sedis</taxon>
        <taxon>Candidatus Scybalocola (ex Gilroy et al. 2021)</taxon>
    </lineage>
</organism>
<feature type="signal peptide" evidence="1">
    <location>
        <begin position="1"/>
        <end position="24"/>
    </location>
</feature>
<comment type="caution">
    <text evidence="2">The sequence shown here is derived from an EMBL/GenBank/DDBJ whole genome shotgun (WGS) entry which is preliminary data.</text>
</comment>
<gene>
    <name evidence="2" type="ORF">IAB46_01825</name>
</gene>
<reference evidence="2" key="1">
    <citation type="submission" date="2020-10" db="EMBL/GenBank/DDBJ databases">
        <authorList>
            <person name="Gilroy R."/>
        </authorList>
    </citation>
    <scope>NUCLEOTIDE SEQUENCE</scope>
    <source>
        <strain evidence="2">CHK178-757</strain>
    </source>
</reference>
<evidence type="ECO:0000313" key="3">
    <source>
        <dbReference type="Proteomes" id="UP000823927"/>
    </source>
</evidence>
<proteinExistence type="predicted"/>
<keyword evidence="1" id="KW-0732">Signal</keyword>
<name>A0A9D1F374_9FIRM</name>
<sequence>MKKMIMGITAALLVTVFGGTAAFASGQMRDSATTDLALETVWESDAEGCTYGHHVDGCNGDCQNSTSATGCHNSGSCYSSSCYNSSCAGGYGSDHHSSHHGGWHE</sequence>
<evidence type="ECO:0000256" key="1">
    <source>
        <dbReference type="SAM" id="SignalP"/>
    </source>
</evidence>
<evidence type="ECO:0000313" key="2">
    <source>
        <dbReference type="EMBL" id="HIS46292.1"/>
    </source>
</evidence>
<dbReference type="Proteomes" id="UP000823927">
    <property type="component" value="Unassembled WGS sequence"/>
</dbReference>
<dbReference type="AlphaFoldDB" id="A0A9D1F374"/>
<reference evidence="2" key="2">
    <citation type="journal article" date="2021" name="PeerJ">
        <title>Extensive microbial diversity within the chicken gut microbiome revealed by metagenomics and culture.</title>
        <authorList>
            <person name="Gilroy R."/>
            <person name="Ravi A."/>
            <person name="Getino M."/>
            <person name="Pursley I."/>
            <person name="Horton D.L."/>
            <person name="Alikhan N.F."/>
            <person name="Baker D."/>
            <person name="Gharbi K."/>
            <person name="Hall N."/>
            <person name="Watson M."/>
            <person name="Adriaenssens E.M."/>
            <person name="Foster-Nyarko E."/>
            <person name="Jarju S."/>
            <person name="Secka A."/>
            <person name="Antonio M."/>
            <person name="Oren A."/>
            <person name="Chaudhuri R.R."/>
            <person name="La Ragione R."/>
            <person name="Hildebrand F."/>
            <person name="Pallen M.J."/>
        </authorList>
    </citation>
    <scope>NUCLEOTIDE SEQUENCE</scope>
    <source>
        <strain evidence="2">CHK178-757</strain>
    </source>
</reference>
<feature type="chain" id="PRO_5039590795" evidence="1">
    <location>
        <begin position="25"/>
        <end position="105"/>
    </location>
</feature>
<accession>A0A9D1F374</accession>